<feature type="domain" description="Helix-hairpin-helix DNA-binding motif class 1" evidence="3">
    <location>
        <begin position="180"/>
        <end position="199"/>
    </location>
</feature>
<dbReference type="EMBL" id="QUAH01000008">
    <property type="protein sequence ID" value="RFT15524.1"/>
    <property type="molecule type" value="Genomic_DNA"/>
</dbReference>
<evidence type="ECO:0000313" key="6">
    <source>
        <dbReference type="Proteomes" id="UP000257323"/>
    </source>
</evidence>
<dbReference type="Proteomes" id="UP000257323">
    <property type="component" value="Unassembled WGS sequence"/>
</dbReference>
<keyword evidence="5" id="KW-0347">Helicase</keyword>
<dbReference type="InterPro" id="IPR006345">
    <property type="entry name" value="RecD2"/>
</dbReference>
<dbReference type="CDD" id="cd17933">
    <property type="entry name" value="DEXSc_RecD-like"/>
    <property type="match status" value="1"/>
</dbReference>
<dbReference type="SMART" id="SM00382">
    <property type="entry name" value="AAA"/>
    <property type="match status" value="1"/>
</dbReference>
<dbReference type="GO" id="GO:0003677">
    <property type="term" value="F:DNA binding"/>
    <property type="evidence" value="ECO:0007669"/>
    <property type="project" value="InterPro"/>
</dbReference>
<evidence type="ECO:0000256" key="1">
    <source>
        <dbReference type="ARBA" id="ARBA00022741"/>
    </source>
</evidence>
<dbReference type="InterPro" id="IPR027417">
    <property type="entry name" value="P-loop_NTPase"/>
</dbReference>
<dbReference type="InterPro" id="IPR003583">
    <property type="entry name" value="Hlx-hairpin-Hlx_DNA-bd_motif"/>
</dbReference>
<name>A0A3E2BLF3_9BACT</name>
<sequence>MECLEGTVEQIIFYNPENGYTVFRIKTESEEITVVGNFPPLSPGECLKLTGRREKNARFGLQFQMESFSLTLPSSVRGVERFLASGLIRGVGPVLAQRIVKKFGERTVDILNETPEKLKQVEGIGEKKFSEILKSWEEHKEIRDLIIFLQAHNISTTLAYKIYRTYGQAAFEVLRRNPYQLCLDIWGVGFKTADQIALKLGLPADSPERVKAFILYLLEKDNEQGHVFSDEVEVKEKCCQELEVEPQKVDQALNDLLEVGSLIREVVDGQSALYLPFFFQAQQEVARIISRMAAQPATAPDFDPEDRIAEVEKKSGLKFSDQQKKAIVSSLQKKIIIITGGPGTGKTTIVRAMVEIFESWQKKILLAAPTGRAAKRLAETTGREAKTIHRLLEFQPKEGRFKRGPNHPLRGEALIVDEVSMIDLPLMYHLLRAVPPEMRLILVGDKDQLPPVGPGNLLRDLIDSGLVEVIRLDEIFRQAGESLIVVNAHRVNQGQSLVYPRRNDPESDFYFFHQEDEEKVFKLILKLCQHNIPRRLNLSPLSTQIQVITPMYRGLAGVDNLNLELQRILNPGTAGLKVGQKEFRVRDKVMQIRNDYDKEVFNGDLGTVVQVDPERFGLLVDFDGRLIFYEKDELADLVLAYAISVHKAQGNEYQAVVMPLLTQHYIMLQRNLFYTALTRARKLSVIIGSYRALHIAIKNDRPVQRNCRLKEKLLEIAGGREPTFRLF</sequence>
<dbReference type="InterPro" id="IPR029493">
    <property type="entry name" value="RecD2-like_HHH"/>
</dbReference>
<evidence type="ECO:0000259" key="3">
    <source>
        <dbReference type="SMART" id="SM00278"/>
    </source>
</evidence>
<accession>A0A3E2BLF3</accession>
<dbReference type="NCBIfam" id="TIGR01448">
    <property type="entry name" value="recD_rel"/>
    <property type="match status" value="1"/>
</dbReference>
<dbReference type="Pfam" id="PF18335">
    <property type="entry name" value="SH3_13"/>
    <property type="match status" value="1"/>
</dbReference>
<dbReference type="Pfam" id="PF13245">
    <property type="entry name" value="AAA_19"/>
    <property type="match status" value="1"/>
</dbReference>
<dbReference type="Gene3D" id="1.10.150.20">
    <property type="entry name" value="5' to 3' exonuclease, C-terminal subdomain"/>
    <property type="match status" value="1"/>
</dbReference>
<gene>
    <name evidence="5" type="ORF">OP8BY_0172</name>
</gene>
<dbReference type="SMART" id="SM00278">
    <property type="entry name" value="HhH1"/>
    <property type="match status" value="3"/>
</dbReference>
<dbReference type="HAMAP" id="MF_01488">
    <property type="entry name" value="RecD2"/>
    <property type="match status" value="1"/>
</dbReference>
<feature type="domain" description="AAA+ ATPase" evidence="4">
    <location>
        <begin position="332"/>
        <end position="480"/>
    </location>
</feature>
<dbReference type="SUPFAM" id="SSF52540">
    <property type="entry name" value="P-loop containing nucleoside triphosphate hydrolases"/>
    <property type="match status" value="2"/>
</dbReference>
<dbReference type="InterPro" id="IPR027785">
    <property type="entry name" value="UvrD-like_helicase_C"/>
</dbReference>
<dbReference type="Pfam" id="PF13538">
    <property type="entry name" value="UvrD_C_2"/>
    <property type="match status" value="1"/>
</dbReference>
<dbReference type="Gene3D" id="1.10.10.2220">
    <property type="match status" value="1"/>
</dbReference>
<dbReference type="PANTHER" id="PTHR43788">
    <property type="entry name" value="DNA2/NAM7 HELICASE FAMILY MEMBER"/>
    <property type="match status" value="1"/>
</dbReference>
<dbReference type="GO" id="GO:0006310">
    <property type="term" value="P:DNA recombination"/>
    <property type="evidence" value="ECO:0007669"/>
    <property type="project" value="InterPro"/>
</dbReference>
<dbReference type="InterPro" id="IPR050534">
    <property type="entry name" value="Coronavir_polyprotein_1ab"/>
</dbReference>
<dbReference type="SUPFAM" id="SSF47781">
    <property type="entry name" value="RuvA domain 2-like"/>
    <property type="match status" value="1"/>
</dbReference>
<keyword evidence="1" id="KW-0547">Nucleotide-binding</keyword>
<feature type="domain" description="Helix-hairpin-helix DNA-binding motif class 1" evidence="3">
    <location>
        <begin position="81"/>
        <end position="102"/>
    </location>
</feature>
<evidence type="ECO:0000313" key="5">
    <source>
        <dbReference type="EMBL" id="RFT15524.1"/>
    </source>
</evidence>
<dbReference type="GO" id="GO:0006281">
    <property type="term" value="P:DNA repair"/>
    <property type="evidence" value="ECO:0007669"/>
    <property type="project" value="InterPro"/>
</dbReference>
<dbReference type="InterPro" id="IPR055446">
    <property type="entry name" value="RecD2_N_OB"/>
</dbReference>
<dbReference type="InterPro" id="IPR041451">
    <property type="entry name" value="RecD2_SH13"/>
</dbReference>
<evidence type="ECO:0000259" key="4">
    <source>
        <dbReference type="SMART" id="SM00382"/>
    </source>
</evidence>
<evidence type="ECO:0000256" key="2">
    <source>
        <dbReference type="ARBA" id="ARBA00022840"/>
    </source>
</evidence>
<organism evidence="5 6">
    <name type="scientific">Candidatus Saccharicenans subterraneus</name>
    <dbReference type="NCBI Taxonomy" id="2508984"/>
    <lineage>
        <taxon>Bacteria</taxon>
        <taxon>Candidatus Aminicenantota</taxon>
        <taxon>Candidatus Aminicenantia</taxon>
        <taxon>Candidatus Aminicenantales</taxon>
        <taxon>Candidatus Saccharicenantaceae</taxon>
        <taxon>Candidatus Saccharicenans</taxon>
    </lineage>
</organism>
<dbReference type="InterPro" id="IPR010994">
    <property type="entry name" value="RuvA_2-like"/>
</dbReference>
<dbReference type="Pfam" id="PF14490">
    <property type="entry name" value="HHH_RecD2"/>
    <property type="match status" value="1"/>
</dbReference>
<dbReference type="AlphaFoldDB" id="A0A3E2BLF3"/>
<keyword evidence="5" id="KW-0378">Hydrolase</keyword>
<keyword evidence="2" id="KW-0067">ATP-binding</keyword>
<dbReference type="CDD" id="cd18809">
    <property type="entry name" value="SF1_C_RecD"/>
    <property type="match status" value="1"/>
</dbReference>
<dbReference type="Pfam" id="PF14520">
    <property type="entry name" value="HHH_5"/>
    <property type="match status" value="1"/>
</dbReference>
<protein>
    <submittedName>
        <fullName evidence="5">RecD-like DNA helicase YrrC</fullName>
    </submittedName>
</protein>
<dbReference type="Pfam" id="PF23139">
    <property type="entry name" value="OB_YrrC"/>
    <property type="match status" value="1"/>
</dbReference>
<dbReference type="PANTHER" id="PTHR43788:SF6">
    <property type="entry name" value="DNA HELICASE B"/>
    <property type="match status" value="1"/>
</dbReference>
<comment type="caution">
    <text evidence="5">The sequence shown here is derived from an EMBL/GenBank/DDBJ whole genome shotgun (WGS) entry which is preliminary data.</text>
</comment>
<reference evidence="5 6" key="1">
    <citation type="submission" date="2018-08" db="EMBL/GenBank/DDBJ databases">
        <title>Genome analysis of the thermophilic bacterium of the candidate phylum Aminicenantes from deep subsurface aquifer revealed its physiology and ecological role.</title>
        <authorList>
            <person name="Kadnikov V.V."/>
            <person name="Mardanov A.V."/>
            <person name="Beletsky A.V."/>
            <person name="Karnachuk O.V."/>
            <person name="Ravin N.V."/>
        </authorList>
    </citation>
    <scope>NUCLEOTIDE SEQUENCE [LARGE SCALE GENOMIC DNA]</scope>
    <source>
        <strain evidence="5">BY38</strain>
    </source>
</reference>
<feature type="domain" description="Helix-hairpin-helix DNA-binding motif class 1" evidence="3">
    <location>
        <begin position="116"/>
        <end position="135"/>
    </location>
</feature>
<dbReference type="InterPro" id="IPR003593">
    <property type="entry name" value="AAA+_ATPase"/>
</dbReference>
<dbReference type="GO" id="GO:0017116">
    <property type="term" value="F:single-stranded DNA helicase activity"/>
    <property type="evidence" value="ECO:0007669"/>
    <property type="project" value="TreeGrafter"/>
</dbReference>
<dbReference type="Gene3D" id="2.30.30.940">
    <property type="match status" value="1"/>
</dbReference>
<proteinExistence type="inferred from homology"/>
<dbReference type="Gene3D" id="3.40.50.300">
    <property type="entry name" value="P-loop containing nucleotide triphosphate hydrolases"/>
    <property type="match status" value="2"/>
</dbReference>
<dbReference type="GO" id="GO:0009338">
    <property type="term" value="C:exodeoxyribonuclease V complex"/>
    <property type="evidence" value="ECO:0007669"/>
    <property type="project" value="TreeGrafter"/>
</dbReference>
<dbReference type="GO" id="GO:0043139">
    <property type="term" value="F:5'-3' DNA helicase activity"/>
    <property type="evidence" value="ECO:0007669"/>
    <property type="project" value="InterPro"/>
</dbReference>
<dbReference type="GO" id="GO:0005524">
    <property type="term" value="F:ATP binding"/>
    <property type="evidence" value="ECO:0007669"/>
    <property type="project" value="UniProtKB-KW"/>
</dbReference>